<dbReference type="EMBL" id="UOFZ01000119">
    <property type="protein sequence ID" value="VAX13462.1"/>
    <property type="molecule type" value="Genomic_DNA"/>
</dbReference>
<evidence type="ECO:0000313" key="1">
    <source>
        <dbReference type="EMBL" id="VAX13462.1"/>
    </source>
</evidence>
<dbReference type="AlphaFoldDB" id="A0A3B1BBK9"/>
<organism evidence="1">
    <name type="scientific">hydrothermal vent metagenome</name>
    <dbReference type="NCBI Taxonomy" id="652676"/>
    <lineage>
        <taxon>unclassified sequences</taxon>
        <taxon>metagenomes</taxon>
        <taxon>ecological metagenomes</taxon>
    </lineage>
</organism>
<accession>A0A3B1BBK9</accession>
<name>A0A3B1BBK9_9ZZZZ</name>
<gene>
    <name evidence="1" type="ORF">MNBD_GAMMA24-709</name>
</gene>
<proteinExistence type="predicted"/>
<reference evidence="1" key="1">
    <citation type="submission" date="2018-06" db="EMBL/GenBank/DDBJ databases">
        <authorList>
            <person name="Zhirakovskaya E."/>
        </authorList>
    </citation>
    <scope>NUCLEOTIDE SEQUENCE</scope>
</reference>
<sequence length="94" mass="10560">MALPKKHSCSPDRALEMRMRDVLDGLEELACLSSSVSSQQVMPDGLEILSIEPAPEKDPVLHSTRATIHSLPLQNRQNDRADIADWLIRQEQKT</sequence>
<protein>
    <submittedName>
        <fullName evidence="1">Uncharacterized protein</fullName>
    </submittedName>
</protein>